<dbReference type="Proteomes" id="UP000276133">
    <property type="component" value="Unassembled WGS sequence"/>
</dbReference>
<protein>
    <submittedName>
        <fullName evidence="1">Uncharacterized protein</fullName>
    </submittedName>
</protein>
<gene>
    <name evidence="1" type="ORF">BpHYR1_008124</name>
</gene>
<evidence type="ECO:0000313" key="2">
    <source>
        <dbReference type="Proteomes" id="UP000276133"/>
    </source>
</evidence>
<proteinExistence type="predicted"/>
<dbReference type="AlphaFoldDB" id="A0A3M7R222"/>
<keyword evidence="2" id="KW-1185">Reference proteome</keyword>
<accession>A0A3M7R222</accession>
<evidence type="ECO:0000313" key="1">
    <source>
        <dbReference type="EMBL" id="RNA17637.1"/>
    </source>
</evidence>
<dbReference type="EMBL" id="REGN01004410">
    <property type="protein sequence ID" value="RNA17637.1"/>
    <property type="molecule type" value="Genomic_DNA"/>
</dbReference>
<sequence length="100" mass="12327">MADRGSNKKYKLFLVQNSPNFELVDRCCFRKRQSCIYPILKLKFPFTRTRYKNSEKIQFFYHFLPKYRSTGFQHNFSFWRYRIYHKTLLSILNYGEESSN</sequence>
<reference evidence="1 2" key="1">
    <citation type="journal article" date="2018" name="Sci. Rep.">
        <title>Genomic signatures of local adaptation to the degree of environmental predictability in rotifers.</title>
        <authorList>
            <person name="Franch-Gras L."/>
            <person name="Hahn C."/>
            <person name="Garcia-Roger E.M."/>
            <person name="Carmona M.J."/>
            <person name="Serra M."/>
            <person name="Gomez A."/>
        </authorList>
    </citation>
    <scope>NUCLEOTIDE SEQUENCE [LARGE SCALE GENOMIC DNA]</scope>
    <source>
        <strain evidence="1">HYR1</strain>
    </source>
</reference>
<comment type="caution">
    <text evidence="1">The sequence shown here is derived from an EMBL/GenBank/DDBJ whole genome shotgun (WGS) entry which is preliminary data.</text>
</comment>
<organism evidence="1 2">
    <name type="scientific">Brachionus plicatilis</name>
    <name type="common">Marine rotifer</name>
    <name type="synonym">Brachionus muelleri</name>
    <dbReference type="NCBI Taxonomy" id="10195"/>
    <lineage>
        <taxon>Eukaryota</taxon>
        <taxon>Metazoa</taxon>
        <taxon>Spiralia</taxon>
        <taxon>Gnathifera</taxon>
        <taxon>Rotifera</taxon>
        <taxon>Eurotatoria</taxon>
        <taxon>Monogononta</taxon>
        <taxon>Pseudotrocha</taxon>
        <taxon>Ploima</taxon>
        <taxon>Brachionidae</taxon>
        <taxon>Brachionus</taxon>
    </lineage>
</organism>
<name>A0A3M7R222_BRAPC</name>